<dbReference type="PROSITE" id="PS50893">
    <property type="entry name" value="ABC_TRANSPORTER_2"/>
    <property type="match status" value="1"/>
</dbReference>
<evidence type="ECO:0000313" key="5">
    <source>
        <dbReference type="EMBL" id="NKE73012.1"/>
    </source>
</evidence>
<accession>A0A7X6DTK2</accession>
<dbReference type="GO" id="GO:0005524">
    <property type="term" value="F:ATP binding"/>
    <property type="evidence" value="ECO:0007669"/>
    <property type="project" value="UniProtKB-KW"/>
</dbReference>
<dbReference type="RefSeq" id="WP_168062961.1">
    <property type="nucleotide sequence ID" value="NZ_VTOW01000005.1"/>
</dbReference>
<dbReference type="Pfam" id="PF00005">
    <property type="entry name" value="ABC_tran"/>
    <property type="match status" value="1"/>
</dbReference>
<sequence>MNIIEIENADIYQGANQVFSDLSLQIAAGCQTAILGPNGAGKSTLLKLLSGEIRAASHKGSVRLFGREQWNLWEVRGQLGIVSHDLQRDYMRSVRGGEVILSGFYSSIGLYGHQAFNDAQRKRAEEVMDRLGIAALQERRFAEISAGEQRRFLLGRALVHDPGALVLDEPTSGLDLRACFQYLDLVRDLIRRGKTMLLVTHHLHEIPPEVERVILLKTGKVIADGKKADLLTGERLTALFDTPVRLAQANGWYQALPAW</sequence>
<dbReference type="GO" id="GO:0016887">
    <property type="term" value="F:ATP hydrolysis activity"/>
    <property type="evidence" value="ECO:0007669"/>
    <property type="project" value="InterPro"/>
</dbReference>
<keyword evidence="3 5" id="KW-0067">ATP-binding</keyword>
<gene>
    <name evidence="5" type="ORF">MNODULE_19855</name>
</gene>
<evidence type="ECO:0000259" key="4">
    <source>
        <dbReference type="PROSITE" id="PS50893"/>
    </source>
</evidence>
<name>A0A7X6DTK2_9BACT</name>
<dbReference type="InterPro" id="IPR003593">
    <property type="entry name" value="AAA+_ATPase"/>
</dbReference>
<keyword evidence="1" id="KW-0813">Transport</keyword>
<dbReference type="Proteomes" id="UP000534783">
    <property type="component" value="Unassembled WGS sequence"/>
</dbReference>
<dbReference type="Gene3D" id="3.40.50.300">
    <property type="entry name" value="P-loop containing nucleotide triphosphate hydrolases"/>
    <property type="match status" value="1"/>
</dbReference>
<dbReference type="AlphaFoldDB" id="A0A7X6DTK2"/>
<dbReference type="PANTHER" id="PTHR42734">
    <property type="entry name" value="METAL TRANSPORT SYSTEM ATP-BINDING PROTEIN TM_0124-RELATED"/>
    <property type="match status" value="1"/>
</dbReference>
<comment type="caution">
    <text evidence="5">The sequence shown here is derived from an EMBL/GenBank/DDBJ whole genome shotgun (WGS) entry which is preliminary data.</text>
</comment>
<protein>
    <submittedName>
        <fullName evidence="5">ATP-binding cassette domain-containing protein</fullName>
    </submittedName>
</protein>
<dbReference type="InterPro" id="IPR017871">
    <property type="entry name" value="ABC_transporter-like_CS"/>
</dbReference>
<dbReference type="InterPro" id="IPR050153">
    <property type="entry name" value="Metal_Ion_Import_ABC"/>
</dbReference>
<evidence type="ECO:0000313" key="6">
    <source>
        <dbReference type="Proteomes" id="UP000534783"/>
    </source>
</evidence>
<proteinExistence type="predicted"/>
<feature type="domain" description="ABC transporter" evidence="4">
    <location>
        <begin position="4"/>
        <end position="243"/>
    </location>
</feature>
<dbReference type="InterPro" id="IPR003439">
    <property type="entry name" value="ABC_transporter-like_ATP-bd"/>
</dbReference>
<keyword evidence="2" id="KW-0547">Nucleotide-binding</keyword>
<dbReference type="PROSITE" id="PS00211">
    <property type="entry name" value="ABC_TRANSPORTER_1"/>
    <property type="match status" value="1"/>
</dbReference>
<keyword evidence="6" id="KW-1185">Reference proteome</keyword>
<dbReference type="SUPFAM" id="SSF52540">
    <property type="entry name" value="P-loop containing nucleoside triphosphate hydrolases"/>
    <property type="match status" value="1"/>
</dbReference>
<organism evidence="5 6">
    <name type="scientific">Candidatus Manganitrophus noduliformans</name>
    <dbReference type="NCBI Taxonomy" id="2606439"/>
    <lineage>
        <taxon>Bacteria</taxon>
        <taxon>Pseudomonadati</taxon>
        <taxon>Nitrospirota</taxon>
        <taxon>Nitrospiria</taxon>
        <taxon>Candidatus Troglogloeales</taxon>
        <taxon>Candidatus Manganitrophaceae</taxon>
        <taxon>Candidatus Manganitrophus</taxon>
    </lineage>
</organism>
<dbReference type="InterPro" id="IPR027417">
    <property type="entry name" value="P-loop_NTPase"/>
</dbReference>
<dbReference type="SMART" id="SM00382">
    <property type="entry name" value="AAA"/>
    <property type="match status" value="1"/>
</dbReference>
<evidence type="ECO:0000256" key="1">
    <source>
        <dbReference type="ARBA" id="ARBA00022448"/>
    </source>
</evidence>
<evidence type="ECO:0000256" key="2">
    <source>
        <dbReference type="ARBA" id="ARBA00022741"/>
    </source>
</evidence>
<dbReference type="EMBL" id="VTOW01000005">
    <property type="protein sequence ID" value="NKE73012.1"/>
    <property type="molecule type" value="Genomic_DNA"/>
</dbReference>
<reference evidence="5 6" key="1">
    <citation type="journal article" date="2020" name="Nature">
        <title>Bacterial chemolithoautotrophy via manganese oxidation.</title>
        <authorList>
            <person name="Yu H."/>
            <person name="Leadbetter J.R."/>
        </authorList>
    </citation>
    <scope>NUCLEOTIDE SEQUENCE [LARGE SCALE GENOMIC DNA]</scope>
    <source>
        <strain evidence="5 6">Mn-1</strain>
    </source>
</reference>
<evidence type="ECO:0000256" key="3">
    <source>
        <dbReference type="ARBA" id="ARBA00022840"/>
    </source>
</evidence>